<gene>
    <name evidence="1" type="ORF">GIL414_LOCUS47728</name>
    <name evidence="2" type="ORF">SMN809_LOCUS54959</name>
</gene>
<protein>
    <submittedName>
        <fullName evidence="1">Uncharacterized protein</fullName>
    </submittedName>
</protein>
<feature type="non-terminal residue" evidence="1">
    <location>
        <position position="1"/>
    </location>
</feature>
<dbReference type="AlphaFoldDB" id="A0A8S3BCS8"/>
<accession>A0A8S3BCS8</accession>
<dbReference type="EMBL" id="CAJOBI010192975">
    <property type="protein sequence ID" value="CAF4967319.1"/>
    <property type="molecule type" value="Genomic_DNA"/>
</dbReference>
<evidence type="ECO:0000313" key="2">
    <source>
        <dbReference type="EMBL" id="CAF4967319.1"/>
    </source>
</evidence>
<comment type="caution">
    <text evidence="1">The sequence shown here is derived from an EMBL/GenBank/DDBJ whole genome shotgun (WGS) entry which is preliminary data.</text>
</comment>
<evidence type="ECO:0000313" key="3">
    <source>
        <dbReference type="Proteomes" id="UP000681720"/>
    </source>
</evidence>
<evidence type="ECO:0000313" key="1">
    <source>
        <dbReference type="EMBL" id="CAF4814552.1"/>
    </source>
</evidence>
<sequence length="60" mass="6683">DYPVPLTSDDAKRGIISLVERGIIPQGAHITLEPPPIQPKKSSLNDPILRTRTYLKGEIY</sequence>
<proteinExistence type="predicted"/>
<dbReference type="EMBL" id="CAJOBJ010153059">
    <property type="protein sequence ID" value="CAF4814552.1"/>
    <property type="molecule type" value="Genomic_DNA"/>
</dbReference>
<dbReference type="Proteomes" id="UP000681720">
    <property type="component" value="Unassembled WGS sequence"/>
</dbReference>
<name>A0A8S3BCS8_9BILA</name>
<dbReference type="Proteomes" id="UP000676336">
    <property type="component" value="Unassembled WGS sequence"/>
</dbReference>
<reference evidence="1" key="1">
    <citation type="submission" date="2021-02" db="EMBL/GenBank/DDBJ databases">
        <authorList>
            <person name="Nowell W R."/>
        </authorList>
    </citation>
    <scope>NUCLEOTIDE SEQUENCE</scope>
</reference>
<organism evidence="1 3">
    <name type="scientific">Rotaria magnacalcarata</name>
    <dbReference type="NCBI Taxonomy" id="392030"/>
    <lineage>
        <taxon>Eukaryota</taxon>
        <taxon>Metazoa</taxon>
        <taxon>Spiralia</taxon>
        <taxon>Gnathifera</taxon>
        <taxon>Rotifera</taxon>
        <taxon>Eurotatoria</taxon>
        <taxon>Bdelloidea</taxon>
        <taxon>Philodinida</taxon>
        <taxon>Philodinidae</taxon>
        <taxon>Rotaria</taxon>
    </lineage>
</organism>